<dbReference type="PROSITE" id="PS00211">
    <property type="entry name" value="ABC_TRANSPORTER_1"/>
    <property type="match status" value="1"/>
</dbReference>
<gene>
    <name evidence="10" type="ORF">JMUB3933_1342</name>
</gene>
<keyword evidence="8" id="KW-0472">Membrane</keyword>
<dbReference type="InterPro" id="IPR017871">
    <property type="entry name" value="ABC_transporter-like_CS"/>
</dbReference>
<accession>A0A510KAW4</accession>
<feature type="domain" description="ABC transporter" evidence="9">
    <location>
        <begin position="19"/>
        <end position="256"/>
    </location>
</feature>
<evidence type="ECO:0000313" key="11">
    <source>
        <dbReference type="Proteomes" id="UP000321397"/>
    </source>
</evidence>
<dbReference type="GO" id="GO:0016887">
    <property type="term" value="F:ATP hydrolysis activity"/>
    <property type="evidence" value="ECO:0007669"/>
    <property type="project" value="InterPro"/>
</dbReference>
<dbReference type="PANTHER" id="PTHR43166">
    <property type="entry name" value="AMINO ACID IMPORT ATP-BINDING PROTEIN"/>
    <property type="match status" value="1"/>
</dbReference>
<dbReference type="PIRSF" id="PIRSF039085">
    <property type="entry name" value="ABC_ATPase_HisP"/>
    <property type="match status" value="1"/>
</dbReference>
<dbReference type="Pfam" id="PF00005">
    <property type="entry name" value="ABC_tran"/>
    <property type="match status" value="1"/>
</dbReference>
<evidence type="ECO:0000256" key="8">
    <source>
        <dbReference type="ARBA" id="ARBA00023136"/>
    </source>
</evidence>
<evidence type="ECO:0000256" key="1">
    <source>
        <dbReference type="ARBA" id="ARBA00004202"/>
    </source>
</evidence>
<comment type="subcellular location">
    <subcellularLocation>
        <location evidence="1">Cell membrane</location>
        <topology evidence="1">Peripheral membrane protein</topology>
    </subcellularLocation>
</comment>
<dbReference type="PROSITE" id="PS50893">
    <property type="entry name" value="ABC_TRANSPORTER_2"/>
    <property type="match status" value="1"/>
</dbReference>
<evidence type="ECO:0000256" key="5">
    <source>
        <dbReference type="ARBA" id="ARBA00022741"/>
    </source>
</evidence>
<protein>
    <submittedName>
        <fullName evidence="10">ABC transporter</fullName>
    </submittedName>
</protein>
<sequence length="260" mass="29448">MKSEKIAKDRKNMEEKKIVEVKKLKKQYGDNIILKNINLHINKGEVVSLIGPSGSGKSTILRCIVDLESITSGEILIEGNNLTDKNVDKKIKKEMLLKTGMVFQTFNLFPHMSVRNNIVRTLKLVKKMDTEKAENIAKEMLNLVGLSDKINNYPNELSGGQKQRVAIARALALHPDIMLFDEPTSALDPELVKEVLDIIRKLKSQKITMLIVSHEMNFVREISDRVIVIEKGEILETGTAQQIFENPSSQRVREFLNANK</sequence>
<dbReference type="EMBL" id="AP019834">
    <property type="protein sequence ID" value="BBM47841.1"/>
    <property type="molecule type" value="Genomic_DNA"/>
</dbReference>
<dbReference type="SMART" id="SM00382">
    <property type="entry name" value="AAA"/>
    <property type="match status" value="1"/>
</dbReference>
<dbReference type="InterPro" id="IPR030679">
    <property type="entry name" value="ABC_ATPase_HisP-typ"/>
</dbReference>
<evidence type="ECO:0000256" key="2">
    <source>
        <dbReference type="ARBA" id="ARBA00005417"/>
    </source>
</evidence>
<dbReference type="AlphaFoldDB" id="A0A510KAW4"/>
<name>A0A510KAW4_9FUSO</name>
<reference evidence="10 11" key="1">
    <citation type="submission" date="2019-07" db="EMBL/GenBank/DDBJ databases">
        <title>Complete Genome Sequence of Leptotrichia wadei Strain JMUB3933.</title>
        <authorList>
            <person name="Watanabe S."/>
            <person name="Cui L."/>
        </authorList>
    </citation>
    <scope>NUCLEOTIDE SEQUENCE [LARGE SCALE GENOMIC DNA]</scope>
    <source>
        <strain evidence="10 11">JMUB3933</strain>
    </source>
</reference>
<evidence type="ECO:0000313" key="10">
    <source>
        <dbReference type="EMBL" id="BBM47841.1"/>
    </source>
</evidence>
<dbReference type="InterPro" id="IPR003439">
    <property type="entry name" value="ABC_transporter-like_ATP-bd"/>
</dbReference>
<dbReference type="InterPro" id="IPR050086">
    <property type="entry name" value="MetN_ABC_transporter-like"/>
</dbReference>
<evidence type="ECO:0000256" key="3">
    <source>
        <dbReference type="ARBA" id="ARBA00022448"/>
    </source>
</evidence>
<dbReference type="InterPro" id="IPR027417">
    <property type="entry name" value="P-loop_NTPase"/>
</dbReference>
<evidence type="ECO:0000256" key="7">
    <source>
        <dbReference type="ARBA" id="ARBA00022970"/>
    </source>
</evidence>
<keyword evidence="4" id="KW-1003">Cell membrane</keyword>
<dbReference type="Proteomes" id="UP000321397">
    <property type="component" value="Chromosome"/>
</dbReference>
<dbReference type="PANTHER" id="PTHR43166:SF9">
    <property type="entry name" value="GLUTAMATE_ASPARTATE IMPORT ATP-BINDING PROTEIN GLTL"/>
    <property type="match status" value="1"/>
</dbReference>
<keyword evidence="3" id="KW-0813">Transport</keyword>
<dbReference type="GO" id="GO:0015424">
    <property type="term" value="F:ABC-type amino acid transporter activity"/>
    <property type="evidence" value="ECO:0007669"/>
    <property type="project" value="InterPro"/>
</dbReference>
<comment type="similarity">
    <text evidence="2">Belongs to the ABC transporter superfamily.</text>
</comment>
<keyword evidence="5" id="KW-0547">Nucleotide-binding</keyword>
<dbReference type="GO" id="GO:0005524">
    <property type="term" value="F:ATP binding"/>
    <property type="evidence" value="ECO:0007669"/>
    <property type="project" value="UniProtKB-KW"/>
</dbReference>
<proteinExistence type="inferred from homology"/>
<dbReference type="GO" id="GO:0005886">
    <property type="term" value="C:plasma membrane"/>
    <property type="evidence" value="ECO:0007669"/>
    <property type="project" value="UniProtKB-SubCell"/>
</dbReference>
<organism evidence="10 11">
    <name type="scientific">Leptotrichia wadei</name>
    <dbReference type="NCBI Taxonomy" id="157687"/>
    <lineage>
        <taxon>Bacteria</taxon>
        <taxon>Fusobacteriati</taxon>
        <taxon>Fusobacteriota</taxon>
        <taxon>Fusobacteriia</taxon>
        <taxon>Fusobacteriales</taxon>
        <taxon>Leptotrichiaceae</taxon>
        <taxon>Leptotrichia</taxon>
    </lineage>
</organism>
<dbReference type="Gene3D" id="3.40.50.300">
    <property type="entry name" value="P-loop containing nucleotide triphosphate hydrolases"/>
    <property type="match status" value="1"/>
</dbReference>
<dbReference type="InterPro" id="IPR003593">
    <property type="entry name" value="AAA+_ATPase"/>
</dbReference>
<keyword evidence="6" id="KW-0067">ATP-binding</keyword>
<dbReference type="SUPFAM" id="SSF52540">
    <property type="entry name" value="P-loop containing nucleoside triphosphate hydrolases"/>
    <property type="match status" value="1"/>
</dbReference>
<evidence type="ECO:0000256" key="6">
    <source>
        <dbReference type="ARBA" id="ARBA00022840"/>
    </source>
</evidence>
<evidence type="ECO:0000259" key="9">
    <source>
        <dbReference type="PROSITE" id="PS50893"/>
    </source>
</evidence>
<keyword evidence="7" id="KW-0029">Amino-acid transport</keyword>
<evidence type="ECO:0000256" key="4">
    <source>
        <dbReference type="ARBA" id="ARBA00022475"/>
    </source>
</evidence>